<dbReference type="HOGENOM" id="CLU_462257_0_0_6"/>
<dbReference type="RefSeq" id="WP_009149519.1">
    <property type="nucleotide sequence ID" value="NZ_CP121471.1"/>
</dbReference>
<dbReference type="SUPFAM" id="SSF53448">
    <property type="entry name" value="Nucleotide-diphospho-sugar transferases"/>
    <property type="match status" value="1"/>
</dbReference>
<dbReference type="Gene3D" id="3.40.50.300">
    <property type="entry name" value="P-loop containing nucleotide triphosphate hydrolases"/>
    <property type="match status" value="1"/>
</dbReference>
<reference evidence="2 3" key="2">
    <citation type="submission" date="2011-11" db="EMBL/GenBank/DDBJ databases">
        <authorList>
            <consortium name="US DOE Joint Genome Institute"/>
            <person name="Lucas S."/>
            <person name="Han J."/>
            <person name="Lapidus A."/>
            <person name="Cheng J.-F."/>
            <person name="Goodwin L."/>
            <person name="Pitluck S."/>
            <person name="Peters L."/>
            <person name="Ovchinnikova G."/>
            <person name="Zhang X."/>
            <person name="Detter J.C."/>
            <person name="Han C."/>
            <person name="Tapia R."/>
            <person name="Land M."/>
            <person name="Hauser L."/>
            <person name="Kyrpides N."/>
            <person name="Ivanova N."/>
            <person name="Pagani I."/>
            <person name="Vogl K."/>
            <person name="Liu Z."/>
            <person name="Overmann J."/>
            <person name="Frigaard N.-U."/>
            <person name="Bryant D."/>
            <person name="Woyke T."/>
        </authorList>
    </citation>
    <scope>NUCLEOTIDE SEQUENCE [LARGE SCALE GENOMIC DNA]</scope>
    <source>
        <strain evidence="2 3">970</strain>
    </source>
</reference>
<dbReference type="CDD" id="cd00761">
    <property type="entry name" value="Glyco_tranf_GTA_type"/>
    <property type="match status" value="1"/>
</dbReference>
<dbReference type="eggNOG" id="COG0463">
    <property type="taxonomic scope" value="Bacteria"/>
</dbReference>
<gene>
    <name evidence="2" type="ORF">Thi970DRAFT_02863</name>
</gene>
<dbReference type="OrthoDB" id="9802649at2"/>
<dbReference type="InterPro" id="IPR029044">
    <property type="entry name" value="Nucleotide-diphossugar_trans"/>
</dbReference>
<feature type="domain" description="Glycosyltransferase 2-like" evidence="1">
    <location>
        <begin position="89"/>
        <end position="261"/>
    </location>
</feature>
<dbReference type="Proteomes" id="UP000002964">
    <property type="component" value="Unassembled WGS sequence"/>
</dbReference>
<dbReference type="EMBL" id="JH603169">
    <property type="protein sequence ID" value="EIC22591.1"/>
    <property type="molecule type" value="Genomic_DNA"/>
</dbReference>
<dbReference type="SUPFAM" id="SSF52540">
    <property type="entry name" value="P-loop containing nucleoside triphosphate hydrolases"/>
    <property type="match status" value="1"/>
</dbReference>
<reference evidence="3" key="1">
    <citation type="submission" date="2011-06" db="EMBL/GenBank/DDBJ databases">
        <authorList>
            <consortium name="US DOE Joint Genome Institute (JGI-PGF)"/>
            <person name="Lucas S."/>
            <person name="Han J."/>
            <person name="Lapidus A."/>
            <person name="Cheng J.-F."/>
            <person name="Goodwin L."/>
            <person name="Pitluck S."/>
            <person name="Peters L."/>
            <person name="Land M.L."/>
            <person name="Hauser L."/>
            <person name="Vogl K."/>
            <person name="Liu Z."/>
            <person name="Overmann J."/>
            <person name="Frigaard N.-U."/>
            <person name="Bryant D.A."/>
            <person name="Woyke T.J."/>
        </authorList>
    </citation>
    <scope>NUCLEOTIDE SEQUENCE [LARGE SCALE GENOMIC DNA]</scope>
    <source>
        <strain evidence="3">970</strain>
    </source>
</reference>
<dbReference type="Pfam" id="PF00535">
    <property type="entry name" value="Glycos_transf_2"/>
    <property type="match status" value="1"/>
</dbReference>
<evidence type="ECO:0000313" key="3">
    <source>
        <dbReference type="Proteomes" id="UP000002964"/>
    </source>
</evidence>
<dbReference type="PANTHER" id="PTHR22916">
    <property type="entry name" value="GLYCOSYLTRANSFERASE"/>
    <property type="match status" value="1"/>
</dbReference>
<dbReference type="AlphaFoldDB" id="H8Z1W3"/>
<dbReference type="STRING" id="631362.Thi970DRAFT_02863"/>
<accession>H8Z1W3</accession>
<name>H8Z1W3_9GAMM</name>
<protein>
    <submittedName>
        <fullName evidence="2">Glycosyl transferase</fullName>
    </submittedName>
</protein>
<dbReference type="InterPro" id="IPR001173">
    <property type="entry name" value="Glyco_trans_2-like"/>
</dbReference>
<keyword evidence="3" id="KW-1185">Reference proteome</keyword>
<evidence type="ECO:0000313" key="2">
    <source>
        <dbReference type="EMBL" id="EIC22591.1"/>
    </source>
</evidence>
<dbReference type="Pfam" id="PF17784">
    <property type="entry name" value="Sulfotransfer_4"/>
    <property type="match status" value="1"/>
</dbReference>
<evidence type="ECO:0000259" key="1">
    <source>
        <dbReference type="Pfam" id="PF00535"/>
    </source>
</evidence>
<dbReference type="InterPro" id="IPR040632">
    <property type="entry name" value="Sulfotransfer_4"/>
</dbReference>
<dbReference type="eggNOG" id="COG0457">
    <property type="taxonomic scope" value="Bacteria"/>
</dbReference>
<sequence>MAISTPDKTQVSFISNLYEDSLKSFPQVHFFDRAFLLLKDIASSSKNQKLKRKAANQAIQTIVQKRKFNLPEEEEILASWENSEELMVTIICTAFNHGKYIADAINGFIFQKTKYSYEIIIHDDASTDTTPDVILEYQQKYPNLIRPILQKENIHSKGKKPVLECLKIAKGKYIANCDGDDFWIMDNKIESQVSILENNSNAFFCYHQTIFMHEDHEEANFKVLDRITAQTERYEIDYKNKNRVILRKIDLPRASTRMFRNKKLPYDYVINKVLAGDQIHASASALLGEVIEIKNFPGSVFRKNNESTWTPLHKNLRTIYSFSVQAWLSILYYEMGYPQYAFYFYNRAKSGLTSVNKLLDSFDGCGHYIKHVHEAIEILNSHDYRNVIERKYFCIGRNDTGTTALKKAFAQLGFAVGDQRAAIALADQHYYGGNFSEIILYCRSAQVFQDAPFSFPETFKHLDAAYKNSKFVLTVCDDAEQWYKSLIRRHSKIYGKEGNIPTAENLKTANYYRKGWAYHIVKFYGTSDKDPYNKKTLIDHYNKYNQDVINYFKERSNDLLVLNLAEAGSYKKFVEFVGVKSPFYAFPHEK</sequence>
<dbReference type="InterPro" id="IPR027417">
    <property type="entry name" value="P-loop_NTPase"/>
</dbReference>
<dbReference type="Gene3D" id="3.90.550.10">
    <property type="entry name" value="Spore Coat Polysaccharide Biosynthesis Protein SpsA, Chain A"/>
    <property type="match status" value="1"/>
</dbReference>
<dbReference type="PANTHER" id="PTHR22916:SF3">
    <property type="entry name" value="UDP-GLCNAC:BETAGAL BETA-1,3-N-ACETYLGLUCOSAMINYLTRANSFERASE-LIKE PROTEIN 1"/>
    <property type="match status" value="1"/>
</dbReference>
<organism evidence="2 3">
    <name type="scientific">Thiorhodovibrio frisius</name>
    <dbReference type="NCBI Taxonomy" id="631362"/>
    <lineage>
        <taxon>Bacteria</taxon>
        <taxon>Pseudomonadati</taxon>
        <taxon>Pseudomonadota</taxon>
        <taxon>Gammaproteobacteria</taxon>
        <taxon>Chromatiales</taxon>
        <taxon>Chromatiaceae</taxon>
        <taxon>Thiorhodovibrio</taxon>
    </lineage>
</organism>
<proteinExistence type="predicted"/>
<keyword evidence="2" id="KW-0808">Transferase</keyword>
<dbReference type="GO" id="GO:0016758">
    <property type="term" value="F:hexosyltransferase activity"/>
    <property type="evidence" value="ECO:0007669"/>
    <property type="project" value="UniProtKB-ARBA"/>
</dbReference>